<evidence type="ECO:0000313" key="2">
    <source>
        <dbReference type="Proteomes" id="UP000186817"/>
    </source>
</evidence>
<name>A0A1Q9DY88_SYMMI</name>
<dbReference type="Proteomes" id="UP000186817">
    <property type="component" value="Unassembled WGS sequence"/>
</dbReference>
<proteinExistence type="predicted"/>
<reference evidence="1 2" key="1">
    <citation type="submission" date="2016-02" db="EMBL/GenBank/DDBJ databases">
        <title>Genome analysis of coral dinoflagellate symbionts highlights evolutionary adaptations to a symbiotic lifestyle.</title>
        <authorList>
            <person name="Aranda M."/>
            <person name="Li Y."/>
            <person name="Liew Y.J."/>
            <person name="Baumgarten S."/>
            <person name="Simakov O."/>
            <person name="Wilson M."/>
            <person name="Piel J."/>
            <person name="Ashoor H."/>
            <person name="Bougouffa S."/>
            <person name="Bajic V.B."/>
            <person name="Ryu T."/>
            <person name="Ravasi T."/>
            <person name="Bayer T."/>
            <person name="Micklem G."/>
            <person name="Kim H."/>
            <person name="Bhak J."/>
            <person name="Lajeunesse T.C."/>
            <person name="Voolstra C.R."/>
        </authorList>
    </citation>
    <scope>NUCLEOTIDE SEQUENCE [LARGE SCALE GENOMIC DNA]</scope>
    <source>
        <strain evidence="1 2">CCMP2467</strain>
    </source>
</reference>
<protein>
    <submittedName>
        <fullName evidence="1">Uncharacterized protein</fullName>
    </submittedName>
</protein>
<dbReference type="AlphaFoldDB" id="A0A1Q9DY88"/>
<organism evidence="1 2">
    <name type="scientific">Symbiodinium microadriaticum</name>
    <name type="common">Dinoflagellate</name>
    <name type="synonym">Zooxanthella microadriatica</name>
    <dbReference type="NCBI Taxonomy" id="2951"/>
    <lineage>
        <taxon>Eukaryota</taxon>
        <taxon>Sar</taxon>
        <taxon>Alveolata</taxon>
        <taxon>Dinophyceae</taxon>
        <taxon>Suessiales</taxon>
        <taxon>Symbiodiniaceae</taxon>
        <taxon>Symbiodinium</taxon>
    </lineage>
</organism>
<evidence type="ECO:0000313" key="1">
    <source>
        <dbReference type="EMBL" id="OLQ00089.1"/>
    </source>
</evidence>
<dbReference type="EMBL" id="LSRX01000339">
    <property type="protein sequence ID" value="OLQ00089.1"/>
    <property type="molecule type" value="Genomic_DNA"/>
</dbReference>
<keyword evidence="2" id="KW-1185">Reference proteome</keyword>
<gene>
    <name evidence="1" type="ORF">AK812_SmicGene17255</name>
</gene>
<accession>A0A1Q9DY88</accession>
<comment type="caution">
    <text evidence="1">The sequence shown here is derived from an EMBL/GenBank/DDBJ whole genome shotgun (WGS) entry which is preliminary data.</text>
</comment>
<sequence>MPMKELAEKGPAASGSALANAKNITQGFLAPTKKKETENGQALPTPVSKYAGAVKKLAYRDKAMSKFSLGPCLRRLRLRDQGKRGVQKGRARLPVINS</sequence>